<keyword evidence="2" id="KW-1185">Reference proteome</keyword>
<protein>
    <submittedName>
        <fullName evidence="1">Uncharacterized protein</fullName>
    </submittedName>
</protein>
<dbReference type="EMBL" id="CADIKF010000021">
    <property type="protein sequence ID" value="CAB3758789.1"/>
    <property type="molecule type" value="Genomic_DNA"/>
</dbReference>
<reference evidence="1 2" key="1">
    <citation type="submission" date="2020-04" db="EMBL/GenBank/DDBJ databases">
        <authorList>
            <person name="De Canck E."/>
        </authorList>
    </citation>
    <scope>NUCLEOTIDE SEQUENCE [LARGE SCALE GENOMIC DNA]</scope>
    <source>
        <strain evidence="1 2">LMG 29739</strain>
    </source>
</reference>
<organism evidence="1 2">
    <name type="scientific">Paraburkholderia solisilvae</name>
    <dbReference type="NCBI Taxonomy" id="624376"/>
    <lineage>
        <taxon>Bacteria</taxon>
        <taxon>Pseudomonadati</taxon>
        <taxon>Pseudomonadota</taxon>
        <taxon>Betaproteobacteria</taxon>
        <taxon>Burkholderiales</taxon>
        <taxon>Burkholderiaceae</taxon>
        <taxon>Paraburkholderia</taxon>
    </lineage>
</organism>
<dbReference type="AlphaFoldDB" id="A0A6J5DX56"/>
<name>A0A6J5DX56_9BURK</name>
<sequence>MSSIVISDLSGARTLDRRAMSAVAGGGVPGNSWLAGLGPVANVNIGINQNITQMQYVNVEALNNIGVIGAGFVPPNLNVSPKLWASTNAVV</sequence>
<dbReference type="RefSeq" id="WP_175111696.1">
    <property type="nucleotide sequence ID" value="NZ_CADIKF010000021.1"/>
</dbReference>
<dbReference type="Proteomes" id="UP000494329">
    <property type="component" value="Unassembled WGS sequence"/>
</dbReference>
<evidence type="ECO:0000313" key="2">
    <source>
        <dbReference type="Proteomes" id="UP000494329"/>
    </source>
</evidence>
<gene>
    <name evidence="1" type="ORF">LMG29739_02992</name>
</gene>
<accession>A0A6J5DX56</accession>
<proteinExistence type="predicted"/>
<evidence type="ECO:0000313" key="1">
    <source>
        <dbReference type="EMBL" id="CAB3758789.1"/>
    </source>
</evidence>